<reference evidence="2" key="1">
    <citation type="journal article" date="2020" name="Stud. Mycol.">
        <title>101 Dothideomycetes genomes: A test case for predicting lifestyles and emergence of pathogens.</title>
        <authorList>
            <person name="Haridas S."/>
            <person name="Albert R."/>
            <person name="Binder M."/>
            <person name="Bloem J."/>
            <person name="LaButti K."/>
            <person name="Salamov A."/>
            <person name="Andreopoulos B."/>
            <person name="Baker S."/>
            <person name="Barry K."/>
            <person name="Bills G."/>
            <person name="Bluhm B."/>
            <person name="Cannon C."/>
            <person name="Castanera R."/>
            <person name="Culley D."/>
            <person name="Daum C."/>
            <person name="Ezra D."/>
            <person name="Gonzalez J."/>
            <person name="Henrissat B."/>
            <person name="Kuo A."/>
            <person name="Liang C."/>
            <person name="Lipzen A."/>
            <person name="Lutzoni F."/>
            <person name="Magnuson J."/>
            <person name="Mondo S."/>
            <person name="Nolan M."/>
            <person name="Ohm R."/>
            <person name="Pangilinan J."/>
            <person name="Park H.-J."/>
            <person name="Ramirez L."/>
            <person name="Alfaro M."/>
            <person name="Sun H."/>
            <person name="Tritt A."/>
            <person name="Yoshinaga Y."/>
            <person name="Zwiers L.-H."/>
            <person name="Turgeon B."/>
            <person name="Goodwin S."/>
            <person name="Spatafora J."/>
            <person name="Crous P."/>
            <person name="Grigoriev I."/>
        </authorList>
    </citation>
    <scope>NUCLEOTIDE SEQUENCE [LARGE SCALE GENOMIC DNA]</scope>
    <source>
        <strain evidence="2">CBS 304.66</strain>
    </source>
</reference>
<organism evidence="1 2">
    <name type="scientific">Lojkania enalia</name>
    <dbReference type="NCBI Taxonomy" id="147567"/>
    <lineage>
        <taxon>Eukaryota</taxon>
        <taxon>Fungi</taxon>
        <taxon>Dikarya</taxon>
        <taxon>Ascomycota</taxon>
        <taxon>Pezizomycotina</taxon>
        <taxon>Dothideomycetes</taxon>
        <taxon>Pleosporomycetidae</taxon>
        <taxon>Pleosporales</taxon>
        <taxon>Pleosporales incertae sedis</taxon>
        <taxon>Lojkania</taxon>
    </lineage>
</organism>
<dbReference type="AlphaFoldDB" id="A0A9P4K5M8"/>
<gene>
    <name evidence="1" type="ORF">CC78DRAFT_535669</name>
</gene>
<evidence type="ECO:0000313" key="1">
    <source>
        <dbReference type="EMBL" id="KAF2261378.1"/>
    </source>
</evidence>
<keyword evidence="2" id="KW-1185">Reference proteome</keyword>
<proteinExistence type="predicted"/>
<dbReference type="EMBL" id="ML986658">
    <property type="protein sequence ID" value="KAF2261378.1"/>
    <property type="molecule type" value="Genomic_DNA"/>
</dbReference>
<accession>A0A9P4K5M8</accession>
<evidence type="ECO:0000313" key="2">
    <source>
        <dbReference type="Proteomes" id="UP000800093"/>
    </source>
</evidence>
<sequence>MPSNYKGEEEEKVDEQVQNELKLLNQSIIDKVVQIVDDNKPTSDLWPHFRKTILDYQKKRSEILESQTLKSEPSGK</sequence>
<name>A0A9P4K5M8_9PLEO</name>
<comment type="caution">
    <text evidence="1">The sequence shown here is derived from an EMBL/GenBank/DDBJ whole genome shotgun (WGS) entry which is preliminary data.</text>
</comment>
<protein>
    <submittedName>
        <fullName evidence="1">Uncharacterized protein</fullName>
    </submittedName>
</protein>
<dbReference type="Proteomes" id="UP000800093">
    <property type="component" value="Unassembled WGS sequence"/>
</dbReference>